<proteinExistence type="predicted"/>
<reference evidence="1 2" key="1">
    <citation type="submission" date="2024-01" db="EMBL/GenBank/DDBJ databases">
        <title>The complete chloroplast genome sequence of Lithospermum erythrorhizon: insights into the phylogenetic relationship among Boraginaceae species and the maternal lineages of purple gromwells.</title>
        <authorList>
            <person name="Okada T."/>
            <person name="Watanabe K."/>
        </authorList>
    </citation>
    <scope>NUCLEOTIDE SEQUENCE [LARGE SCALE GENOMIC DNA]</scope>
</reference>
<gene>
    <name evidence="1" type="ORF">LIER_19566</name>
</gene>
<dbReference type="AlphaFoldDB" id="A0AAV3QI94"/>
<organism evidence="1 2">
    <name type="scientific">Lithospermum erythrorhizon</name>
    <name type="common">Purple gromwell</name>
    <name type="synonym">Lithospermum officinale var. erythrorhizon</name>
    <dbReference type="NCBI Taxonomy" id="34254"/>
    <lineage>
        <taxon>Eukaryota</taxon>
        <taxon>Viridiplantae</taxon>
        <taxon>Streptophyta</taxon>
        <taxon>Embryophyta</taxon>
        <taxon>Tracheophyta</taxon>
        <taxon>Spermatophyta</taxon>
        <taxon>Magnoliopsida</taxon>
        <taxon>eudicotyledons</taxon>
        <taxon>Gunneridae</taxon>
        <taxon>Pentapetalae</taxon>
        <taxon>asterids</taxon>
        <taxon>lamiids</taxon>
        <taxon>Boraginales</taxon>
        <taxon>Boraginaceae</taxon>
        <taxon>Boraginoideae</taxon>
        <taxon>Lithospermeae</taxon>
        <taxon>Lithospermum</taxon>
    </lineage>
</organism>
<sequence>MGVNSPVPKWKQPQQGYTKINKDARLRKEERRRIAGGPCRGDRGTFKGSFFLQLKDVESPLAAEAIALREGITLPYIINGDGSRWRATRRNLFKS</sequence>
<evidence type="ECO:0000313" key="2">
    <source>
        <dbReference type="Proteomes" id="UP001454036"/>
    </source>
</evidence>
<name>A0AAV3QI94_LITER</name>
<accession>A0AAV3QI94</accession>
<keyword evidence="2" id="KW-1185">Reference proteome</keyword>
<dbReference type="EMBL" id="BAABME010004845">
    <property type="protein sequence ID" value="GAA0163780.1"/>
    <property type="molecule type" value="Genomic_DNA"/>
</dbReference>
<comment type="caution">
    <text evidence="1">The sequence shown here is derived from an EMBL/GenBank/DDBJ whole genome shotgun (WGS) entry which is preliminary data.</text>
</comment>
<evidence type="ECO:0000313" key="1">
    <source>
        <dbReference type="EMBL" id="GAA0163780.1"/>
    </source>
</evidence>
<protein>
    <submittedName>
        <fullName evidence="1">Uncharacterized protein</fullName>
    </submittedName>
</protein>
<dbReference type="Proteomes" id="UP001454036">
    <property type="component" value="Unassembled WGS sequence"/>
</dbReference>